<reference evidence="2" key="1">
    <citation type="submission" date="2021-06" db="EMBL/GenBank/DDBJ databases">
        <title>Comparative genomics, transcriptomics and evolutionary studies reveal genomic signatures of adaptation to plant cell wall in hemibiotrophic fungi.</title>
        <authorList>
            <consortium name="DOE Joint Genome Institute"/>
            <person name="Baroncelli R."/>
            <person name="Diaz J.F."/>
            <person name="Benocci T."/>
            <person name="Peng M."/>
            <person name="Battaglia E."/>
            <person name="Haridas S."/>
            <person name="Andreopoulos W."/>
            <person name="Labutti K."/>
            <person name="Pangilinan J."/>
            <person name="Floch G.L."/>
            <person name="Makela M.R."/>
            <person name="Henrissat B."/>
            <person name="Grigoriev I.V."/>
            <person name="Crouch J.A."/>
            <person name="De Vries R.P."/>
            <person name="Sukno S.A."/>
            <person name="Thon M.R."/>
        </authorList>
    </citation>
    <scope>NUCLEOTIDE SEQUENCE</scope>
    <source>
        <strain evidence="2">CBS 125086</strain>
    </source>
</reference>
<dbReference type="AlphaFoldDB" id="A0AAD8Q0S2"/>
<evidence type="ECO:0000313" key="2">
    <source>
        <dbReference type="EMBL" id="KAK1593752.1"/>
    </source>
</evidence>
<dbReference type="Pfam" id="PF18922">
    <property type="entry name" value="DUF5672"/>
    <property type="match status" value="1"/>
</dbReference>
<feature type="domain" description="DUF5672" evidence="1">
    <location>
        <begin position="120"/>
        <end position="200"/>
    </location>
</feature>
<evidence type="ECO:0000313" key="3">
    <source>
        <dbReference type="Proteomes" id="UP001230504"/>
    </source>
</evidence>
<evidence type="ECO:0000259" key="1">
    <source>
        <dbReference type="Pfam" id="PF18922"/>
    </source>
</evidence>
<gene>
    <name evidence="2" type="ORF">LY79DRAFT_578985</name>
</gene>
<protein>
    <recommendedName>
        <fullName evidence="1">DUF5672 domain-containing protein</fullName>
    </recommendedName>
</protein>
<accession>A0AAD8Q0S2</accession>
<dbReference type="Proteomes" id="UP001230504">
    <property type="component" value="Unassembled WGS sequence"/>
</dbReference>
<dbReference type="InterPro" id="IPR043729">
    <property type="entry name" value="DUF5672"/>
</dbReference>
<keyword evidence="3" id="KW-1185">Reference proteome</keyword>
<dbReference type="RefSeq" id="XP_060415018.1">
    <property type="nucleotide sequence ID" value="XM_060559990.1"/>
</dbReference>
<sequence length="224" mass="25103">MFEVCLQSARVQDLHMHLLIILSCEHSEHLTYDNQEPSVGDGLYASDALGAHAAPDTSNVAVVIIETDITRVFNLVPVILHFATVLGPTWSIVLMTLESNWDPLNFPASKRLIETDRLRDLIGASIAPQLGQGYSGGLSLRNPKFMYDIITDPDATLGLADFEDQWLNARVRERNGNLPSPEEAMEFSVESMYYERPLGYYQPARRQKDDLTKIAERCPEIGLL</sequence>
<dbReference type="EMBL" id="JAHLJV010000023">
    <property type="protein sequence ID" value="KAK1593752.1"/>
    <property type="molecule type" value="Genomic_DNA"/>
</dbReference>
<comment type="caution">
    <text evidence="2">The sequence shown here is derived from an EMBL/GenBank/DDBJ whole genome shotgun (WGS) entry which is preliminary data.</text>
</comment>
<dbReference type="GeneID" id="85444230"/>
<organism evidence="2 3">
    <name type="scientific">Colletotrichum navitas</name>
    <dbReference type="NCBI Taxonomy" id="681940"/>
    <lineage>
        <taxon>Eukaryota</taxon>
        <taxon>Fungi</taxon>
        <taxon>Dikarya</taxon>
        <taxon>Ascomycota</taxon>
        <taxon>Pezizomycotina</taxon>
        <taxon>Sordariomycetes</taxon>
        <taxon>Hypocreomycetidae</taxon>
        <taxon>Glomerellales</taxon>
        <taxon>Glomerellaceae</taxon>
        <taxon>Colletotrichum</taxon>
        <taxon>Colletotrichum graminicola species complex</taxon>
    </lineage>
</organism>
<name>A0AAD8Q0S2_9PEZI</name>
<proteinExistence type="predicted"/>